<keyword evidence="1" id="KW-0808">Transferase</keyword>
<dbReference type="OrthoDB" id="2603324at2"/>
<dbReference type="Proteomes" id="UP000032534">
    <property type="component" value="Unassembled WGS sequence"/>
</dbReference>
<evidence type="ECO:0000313" key="2">
    <source>
        <dbReference type="Proteomes" id="UP000032534"/>
    </source>
</evidence>
<protein>
    <submittedName>
        <fullName evidence="1">Acetylglutamate kinase</fullName>
    </submittedName>
</protein>
<dbReference type="GO" id="GO:0016301">
    <property type="term" value="F:kinase activity"/>
    <property type="evidence" value="ECO:0007669"/>
    <property type="project" value="UniProtKB-KW"/>
</dbReference>
<gene>
    <name evidence="1" type="ORF">QD47_12885</name>
</gene>
<evidence type="ECO:0000313" key="1">
    <source>
        <dbReference type="EMBL" id="KJD45161.1"/>
    </source>
</evidence>
<reference evidence="1 2" key="1">
    <citation type="submission" date="2014-11" db="EMBL/GenBank/DDBJ databases">
        <title>Draft Genome Sequences of Paenibacillus polymyxa NRRL B-30509 and Paenibacillus terrae NRRL B-30644, Strains from a Poultry Environment that Produce Tridecaptin A and Paenicidins.</title>
        <authorList>
            <person name="van Belkum M.J."/>
            <person name="Lohans C.T."/>
            <person name="Vederas J.C."/>
        </authorList>
    </citation>
    <scope>NUCLEOTIDE SEQUENCE [LARGE SCALE GENOMIC DNA]</scope>
    <source>
        <strain evidence="1 2">NRRL B-30644</strain>
    </source>
</reference>
<sequence length="217" mass="24980">MFPYSTGVFSHVIQPYDHYWRSDQVTPAHLMTKNPHCVSKAKVELKSFMRMLWEQHIAWTRMTILSLVFHLPDVNVVTARLLQNATDMGNSLRPFYGDHVAQTYSNLIREHLVLAADLVKAAIAGDQNLVAATEKKWYSNADEISEFLSRINPYLPKEEFRKMFYEHLALTKSEAVSMITKDYKTSVQVYDKIEAEALEMADTITDAIAKQFPVIFM</sequence>
<name>A0A0D7X143_9BACL</name>
<organism evidence="1 2">
    <name type="scientific">Paenibacillus terrae</name>
    <dbReference type="NCBI Taxonomy" id="159743"/>
    <lineage>
        <taxon>Bacteria</taxon>
        <taxon>Bacillati</taxon>
        <taxon>Bacillota</taxon>
        <taxon>Bacilli</taxon>
        <taxon>Bacillales</taxon>
        <taxon>Paenibacillaceae</taxon>
        <taxon>Paenibacillus</taxon>
    </lineage>
</organism>
<keyword evidence="1" id="KW-0418">Kinase</keyword>
<dbReference type="RefSeq" id="WP_052646770.1">
    <property type="nucleotide sequence ID" value="NZ_JTHP01000023.1"/>
</dbReference>
<comment type="caution">
    <text evidence="1">The sequence shown here is derived from an EMBL/GenBank/DDBJ whole genome shotgun (WGS) entry which is preliminary data.</text>
</comment>
<dbReference type="PATRIC" id="fig|159743.3.peg.2864"/>
<proteinExistence type="predicted"/>
<dbReference type="AlphaFoldDB" id="A0A0D7X143"/>
<accession>A0A0D7X143</accession>
<keyword evidence="2" id="KW-1185">Reference proteome</keyword>
<dbReference type="EMBL" id="JTHP01000023">
    <property type="protein sequence ID" value="KJD45161.1"/>
    <property type="molecule type" value="Genomic_DNA"/>
</dbReference>